<evidence type="ECO:0000313" key="3">
    <source>
        <dbReference type="Proteomes" id="UP000057609"/>
    </source>
</evidence>
<dbReference type="Pfam" id="PF02518">
    <property type="entry name" value="HATPase_c"/>
    <property type="match status" value="1"/>
</dbReference>
<dbReference type="EMBL" id="CP009788">
    <property type="protein sequence ID" value="AJE04923.1"/>
    <property type="molecule type" value="Genomic_DNA"/>
</dbReference>
<reference evidence="2 3" key="1">
    <citation type="journal article" date="2015" name="Genome Announc.">
        <title>Complete Genome of Geobacter pickeringii G13T, a Metal-Reducing Isolate from Sedimentary Kaolin Deposits.</title>
        <authorList>
            <person name="Badalamenti J.P."/>
            <person name="Bond D.R."/>
        </authorList>
    </citation>
    <scope>NUCLEOTIDE SEQUENCE [LARGE SCALE GENOMIC DNA]</scope>
    <source>
        <strain evidence="2 3">G13</strain>
    </source>
</reference>
<organism evidence="2 3">
    <name type="scientific">Geobacter pickeringii</name>
    <dbReference type="NCBI Taxonomy" id="345632"/>
    <lineage>
        <taxon>Bacteria</taxon>
        <taxon>Pseudomonadati</taxon>
        <taxon>Thermodesulfobacteriota</taxon>
        <taxon>Desulfuromonadia</taxon>
        <taxon>Geobacterales</taxon>
        <taxon>Geobacteraceae</taxon>
        <taxon>Geobacter</taxon>
    </lineage>
</organism>
<sequence>MGSKRGKSRVRTHFASPERATAAELTDEIESVSHTPLVDGLMYVANGLFAVLNEHRQILALNESFLKLMGIEDPSTILGLRPGEYLHCIHACEMPDGCGTSPSCATCGAVISIVTALATEHPQEGTCSITVEKDNTEVDLFFQVRCCPIRIKEKKFVLIFLHDISVHQQRANLERAFFHDINNLMTGLLGKSDIFQMKGVWDAERFADIQKLIQRTVQEFSMQQALFHSMSHTYQPLYCTVSVNSLLDALAETFEGHPSASTVTLDIAKTDEQLTLLTDPAIVDRILVNMVTNAIEATDPGGAVRVFVERGDNSVSLSVWNRKPIPHDHALRIFKRNFTTKRGLGHGLGTYSMKFFGEKVLGGSVDFTTSDKDGTVFRLTLTQS</sequence>
<dbReference type="InterPro" id="IPR036890">
    <property type="entry name" value="HATPase_C_sf"/>
</dbReference>
<dbReference type="HOGENOM" id="CLU_049578_0_0_7"/>
<dbReference type="AlphaFoldDB" id="A0A0B5BDY2"/>
<proteinExistence type="predicted"/>
<keyword evidence="3" id="KW-1185">Reference proteome</keyword>
<dbReference type="KEGG" id="gpi:GPICK_12660"/>
<accession>A0A0B5BDY2</accession>
<feature type="domain" description="Histidine kinase" evidence="1">
    <location>
        <begin position="176"/>
        <end position="384"/>
    </location>
</feature>
<dbReference type="Proteomes" id="UP000057609">
    <property type="component" value="Chromosome"/>
</dbReference>
<dbReference type="SUPFAM" id="SSF55874">
    <property type="entry name" value="ATPase domain of HSP90 chaperone/DNA topoisomerase II/histidine kinase"/>
    <property type="match status" value="1"/>
</dbReference>
<dbReference type="Gene3D" id="3.30.565.10">
    <property type="entry name" value="Histidine kinase-like ATPase, C-terminal domain"/>
    <property type="match status" value="1"/>
</dbReference>
<evidence type="ECO:0000313" key="2">
    <source>
        <dbReference type="EMBL" id="AJE04923.1"/>
    </source>
</evidence>
<dbReference type="STRING" id="345632.GPICK_12660"/>
<dbReference type="InterPro" id="IPR003594">
    <property type="entry name" value="HATPase_dom"/>
</dbReference>
<protein>
    <recommendedName>
        <fullName evidence="1">Histidine kinase domain-containing protein</fullName>
    </recommendedName>
</protein>
<evidence type="ECO:0000259" key="1">
    <source>
        <dbReference type="PROSITE" id="PS50109"/>
    </source>
</evidence>
<name>A0A0B5BDY2_9BACT</name>
<gene>
    <name evidence="2" type="ORF">GPICK_12660</name>
</gene>
<dbReference type="PROSITE" id="PS50109">
    <property type="entry name" value="HIS_KIN"/>
    <property type="match status" value="1"/>
</dbReference>
<dbReference type="SMART" id="SM00387">
    <property type="entry name" value="HATPase_c"/>
    <property type="match status" value="1"/>
</dbReference>
<dbReference type="InterPro" id="IPR005467">
    <property type="entry name" value="His_kinase_dom"/>
</dbReference>